<keyword evidence="2" id="KW-1185">Reference proteome</keyword>
<dbReference type="AlphaFoldDB" id="A0AAV0UF69"/>
<accession>A0AAV0UF69</accession>
<dbReference type="Proteomes" id="UP001162031">
    <property type="component" value="Unassembled WGS sequence"/>
</dbReference>
<dbReference type="PANTHER" id="PTHR36960:SF1">
    <property type="entry name" value="SI:DKEY-32E6.3"/>
    <property type="match status" value="1"/>
</dbReference>
<evidence type="ECO:0000313" key="2">
    <source>
        <dbReference type="Proteomes" id="UP001162031"/>
    </source>
</evidence>
<dbReference type="EMBL" id="CANTFL010001264">
    <property type="protein sequence ID" value="CAI5735472.1"/>
    <property type="molecule type" value="Genomic_DNA"/>
</dbReference>
<gene>
    <name evidence="1" type="ORF">HBR001_LOCUS6500</name>
</gene>
<proteinExistence type="predicted"/>
<protein>
    <submittedName>
        <fullName evidence="1">Uncharacterized protein</fullName>
    </submittedName>
</protein>
<reference evidence="1" key="1">
    <citation type="submission" date="2022-12" db="EMBL/GenBank/DDBJ databases">
        <authorList>
            <person name="Webb A."/>
        </authorList>
    </citation>
    <scope>NUCLEOTIDE SEQUENCE</scope>
    <source>
        <strain evidence="1">Hp1</strain>
    </source>
</reference>
<comment type="caution">
    <text evidence="1">The sequence shown here is derived from an EMBL/GenBank/DDBJ whole genome shotgun (WGS) entry which is preliminary data.</text>
</comment>
<sequence length="392" mass="44856">MTTPHVLLYVDVNKTLIMHDPTQGKTLHHVINDLLTERALGRVENGSKSWIFDGNQIVADEQFQQMGTNGVSYGTFLRTRFPASGDAKVSNHNKQTRKMLRQTFTAPGNPGELLVTEYETLLEQLLLPRTAATEAQRKAVGLHESPHYFIVPAFFKLMMYLQAQKVSFNLIFRTFGDDLRRVAREFNSFCEGKHPYFSLTKPMDGSDGGIDRRMYVDPMVNKAMPRFGTFLRTNASTMLVMGTFEQPGVVDDSDPLAFYKSQMHSLHVVRGLLDIHDFLARQWRTSQATLALRDFYPHWSAHQEKAAAGKLLTLHPMDVADNVHAMFLDDNILPHDARIVDARMVHDGSAVDFEDSRELHLIRIDPLDVIRCDTYFVDRFETSLQQWRLKQK</sequence>
<organism evidence="1 2">
    <name type="scientific">Hyaloperonospora brassicae</name>
    <name type="common">Brassica downy mildew</name>
    <name type="synonym">Peronospora brassicae</name>
    <dbReference type="NCBI Taxonomy" id="162125"/>
    <lineage>
        <taxon>Eukaryota</taxon>
        <taxon>Sar</taxon>
        <taxon>Stramenopiles</taxon>
        <taxon>Oomycota</taxon>
        <taxon>Peronosporomycetes</taxon>
        <taxon>Peronosporales</taxon>
        <taxon>Peronosporaceae</taxon>
        <taxon>Hyaloperonospora</taxon>
    </lineage>
</organism>
<evidence type="ECO:0000313" key="1">
    <source>
        <dbReference type="EMBL" id="CAI5735472.1"/>
    </source>
</evidence>
<dbReference type="PANTHER" id="PTHR36960">
    <property type="entry name" value="SI:DKEY-32E6.3"/>
    <property type="match status" value="1"/>
</dbReference>
<name>A0AAV0UF69_HYABA</name>